<dbReference type="STRING" id="120956.SAMN05421791_10133"/>
<dbReference type="Pfam" id="PF04270">
    <property type="entry name" value="Strep_his_triad"/>
    <property type="match status" value="1"/>
</dbReference>
<proteinExistence type="predicted"/>
<keyword evidence="6" id="KW-1185">Reference proteome</keyword>
<reference evidence="5 6" key="1">
    <citation type="submission" date="2016-10" db="EMBL/GenBank/DDBJ databases">
        <authorList>
            <person name="de Groot N.N."/>
        </authorList>
    </citation>
    <scope>NUCLEOTIDE SEQUENCE [LARGE SCALE GENOMIC DNA]</scope>
    <source>
        <strain evidence="5 6">ATCC BAA-466</strain>
    </source>
</reference>
<evidence type="ECO:0000259" key="4">
    <source>
        <dbReference type="Pfam" id="PF09223"/>
    </source>
</evidence>
<accession>A0A1G7NWQ1</accession>
<evidence type="ECO:0000256" key="1">
    <source>
        <dbReference type="ARBA" id="ARBA00022729"/>
    </source>
</evidence>
<feature type="region of interest" description="Disordered" evidence="3">
    <location>
        <begin position="36"/>
        <end position="59"/>
    </location>
</feature>
<dbReference type="InterPro" id="IPR012674">
    <property type="entry name" value="Calycin"/>
</dbReference>
<keyword evidence="1" id="KW-0732">Signal</keyword>
<dbReference type="SUPFAM" id="SSF142887">
    <property type="entry name" value="PhtA domain-like"/>
    <property type="match status" value="1"/>
</dbReference>
<dbReference type="InterPro" id="IPR037228">
    <property type="entry name" value="PhtA_dom_sf"/>
</dbReference>
<dbReference type="GO" id="GO:0008270">
    <property type="term" value="F:zinc ion binding"/>
    <property type="evidence" value="ECO:0007669"/>
    <property type="project" value="InterPro"/>
</dbReference>
<dbReference type="AlphaFoldDB" id="A0A1G7NWQ1"/>
<protein>
    <submittedName>
        <fullName evidence="5">Zinc transport system substrate-binding protein</fullName>
    </submittedName>
</protein>
<dbReference type="Gene3D" id="2.40.128.20">
    <property type="match status" value="1"/>
</dbReference>
<dbReference type="Gene3D" id="3.10.50.90">
    <property type="match status" value="1"/>
</dbReference>
<organism evidence="5 6">
    <name type="scientific">Facklamia miroungae</name>
    <dbReference type="NCBI Taxonomy" id="120956"/>
    <lineage>
        <taxon>Bacteria</taxon>
        <taxon>Bacillati</taxon>
        <taxon>Bacillota</taxon>
        <taxon>Bacilli</taxon>
        <taxon>Lactobacillales</taxon>
        <taxon>Aerococcaceae</taxon>
        <taxon>Facklamia</taxon>
    </lineage>
</organism>
<evidence type="ECO:0000256" key="2">
    <source>
        <dbReference type="ARBA" id="ARBA00022833"/>
    </source>
</evidence>
<dbReference type="InterPro" id="IPR015304">
    <property type="entry name" value="ZinT_dom"/>
</dbReference>
<dbReference type="InterPro" id="IPR006270">
    <property type="entry name" value="Strep_his_triad_rpt"/>
</dbReference>
<dbReference type="SUPFAM" id="SSF50814">
    <property type="entry name" value="Lipocalins"/>
    <property type="match status" value="1"/>
</dbReference>
<dbReference type="Proteomes" id="UP000199708">
    <property type="component" value="Unassembled WGS sequence"/>
</dbReference>
<dbReference type="Pfam" id="PF09223">
    <property type="entry name" value="ZinT"/>
    <property type="match status" value="1"/>
</dbReference>
<gene>
    <name evidence="5" type="ORF">SAMN05421791_10133</name>
</gene>
<feature type="domain" description="ZinT" evidence="4">
    <location>
        <begin position="117"/>
        <end position="271"/>
    </location>
</feature>
<evidence type="ECO:0000256" key="3">
    <source>
        <dbReference type="SAM" id="MobiDB-lite"/>
    </source>
</evidence>
<evidence type="ECO:0000313" key="6">
    <source>
        <dbReference type="Proteomes" id="UP000199708"/>
    </source>
</evidence>
<evidence type="ECO:0000313" key="5">
    <source>
        <dbReference type="EMBL" id="SDF78403.1"/>
    </source>
</evidence>
<dbReference type="EMBL" id="FNCK01000001">
    <property type="protein sequence ID" value="SDF78403.1"/>
    <property type="molecule type" value="Genomic_DNA"/>
</dbReference>
<keyword evidence="2" id="KW-0862">Zinc</keyword>
<name>A0A1G7NWQ1_9LACT</name>
<sequence length="291" mass="33946">MKKKLMKSMVIVGLSLGVGLNSQHLLPVFAESTLEEEVKHDHEHDHEHDEHNHEHDHDHDVEFDAEKVVKKDGNNFIMSHGDHYHKISIKDLTQEQVEAAESYLESHPNLSEEYDTKQNIQSGYFEDEQVKDRELSDWAGEWQSVLPYLEDGTLDTVMKMKAEKEEATMSADEYKEYYMTGYASDVDKIKIEDNQIIFTVGEETAVGTYKYEGYKILNYEKGNRGVRYLFTKESGDESAPETIQFSDHNIYPTSDLTHFHIYMSDESHKNYWKKWIIGQHSIRMIGRVGRF</sequence>